<dbReference type="InParanoid" id="Q4D6G0"/>
<dbReference type="STRING" id="353153.Q4D6G0"/>
<accession>Q4D6G0</accession>
<dbReference type="KEGG" id="tcr:507803.49"/>
<evidence type="ECO:0000313" key="1">
    <source>
        <dbReference type="EMBL" id="EAN88115.1"/>
    </source>
</evidence>
<sequence>MKKRRPQRMRGFGAKLDGDVTVRRFVAPQLRTTTAIRRGEMLEPIGEVAMRVGVDAATVEGLVDAQGLALFGKLQHGAEVFLAGAVAERSDKHNSNCDDSGGMLSLQPPDASVIWAYDSRMLLHVPPIDRIPETPYRLQRA</sequence>
<proteinExistence type="predicted"/>
<protein>
    <submittedName>
        <fullName evidence="1">Histone deacetylase, putative</fullName>
    </submittedName>
</protein>
<organism evidence="1 2">
    <name type="scientific">Trypanosoma cruzi (strain CL Brener)</name>
    <dbReference type="NCBI Taxonomy" id="353153"/>
    <lineage>
        <taxon>Eukaryota</taxon>
        <taxon>Discoba</taxon>
        <taxon>Euglenozoa</taxon>
        <taxon>Kinetoplastea</taxon>
        <taxon>Metakinetoplastina</taxon>
        <taxon>Trypanosomatida</taxon>
        <taxon>Trypanosomatidae</taxon>
        <taxon>Trypanosoma</taxon>
        <taxon>Schizotrypanum</taxon>
    </lineage>
</organism>
<dbReference type="AlphaFoldDB" id="Q4D6G0"/>
<comment type="caution">
    <text evidence="1">The sequence shown here is derived from an EMBL/GenBank/DDBJ whole genome shotgun (WGS) entry which is preliminary data.</text>
</comment>
<reference evidence="1 2" key="1">
    <citation type="journal article" date="2005" name="Science">
        <title>The genome sequence of Trypanosoma cruzi, etiologic agent of Chagas disease.</title>
        <authorList>
            <person name="El-Sayed N.M."/>
            <person name="Myler P.J."/>
            <person name="Bartholomeu D.C."/>
            <person name="Nilsson D."/>
            <person name="Aggarwal G."/>
            <person name="Tran A.N."/>
            <person name="Ghedin E."/>
            <person name="Worthey E.A."/>
            <person name="Delcher A.L."/>
            <person name="Blandin G."/>
            <person name="Westenberger S.J."/>
            <person name="Caler E."/>
            <person name="Cerqueira G.C."/>
            <person name="Branche C."/>
            <person name="Haas B."/>
            <person name="Anupama A."/>
            <person name="Arner E."/>
            <person name="Aslund L."/>
            <person name="Attipoe P."/>
            <person name="Bontempi E."/>
            <person name="Bringaud F."/>
            <person name="Burton P."/>
            <person name="Cadag E."/>
            <person name="Campbell D.A."/>
            <person name="Carrington M."/>
            <person name="Crabtree J."/>
            <person name="Darban H."/>
            <person name="da Silveira J.F."/>
            <person name="de Jong P."/>
            <person name="Edwards K."/>
            <person name="Englund P.T."/>
            <person name="Fazelina G."/>
            <person name="Feldblyum T."/>
            <person name="Ferella M."/>
            <person name="Frasch A.C."/>
            <person name="Gull K."/>
            <person name="Horn D."/>
            <person name="Hou L."/>
            <person name="Huang Y."/>
            <person name="Kindlund E."/>
            <person name="Klingbeil M."/>
            <person name="Kluge S."/>
            <person name="Koo H."/>
            <person name="Lacerda D."/>
            <person name="Levin M.J."/>
            <person name="Lorenzi H."/>
            <person name="Louie T."/>
            <person name="Machado C.R."/>
            <person name="McCulloch R."/>
            <person name="McKenna A."/>
            <person name="Mizuno Y."/>
            <person name="Mottram J.C."/>
            <person name="Nelson S."/>
            <person name="Ochaya S."/>
            <person name="Osoegawa K."/>
            <person name="Pai G."/>
            <person name="Parsons M."/>
            <person name="Pentony M."/>
            <person name="Pettersson U."/>
            <person name="Pop M."/>
            <person name="Ramirez J.L."/>
            <person name="Rinta J."/>
            <person name="Robertson L."/>
            <person name="Salzberg S.L."/>
            <person name="Sanchez D.O."/>
            <person name="Seyler A."/>
            <person name="Sharma R."/>
            <person name="Shetty J."/>
            <person name="Simpson A.J."/>
            <person name="Sisk E."/>
            <person name="Tammi M.T."/>
            <person name="Tarleton R."/>
            <person name="Teixeira S."/>
            <person name="Van Aken S."/>
            <person name="Vogt C."/>
            <person name="Ward P.N."/>
            <person name="Wickstead B."/>
            <person name="Wortman J."/>
            <person name="White O."/>
            <person name="Fraser C.M."/>
            <person name="Stuart K.D."/>
            <person name="Andersson B."/>
        </authorList>
    </citation>
    <scope>NUCLEOTIDE SEQUENCE [LARGE SCALE GENOMIC DNA]</scope>
    <source>
        <strain evidence="1 2">CL Brener</strain>
    </source>
</reference>
<dbReference type="PaxDb" id="353153-Q4D6G0"/>
<dbReference type="Proteomes" id="UP000002296">
    <property type="component" value="Unassembled WGS sequence"/>
</dbReference>
<dbReference type="EMBL" id="AAHK01000932">
    <property type="protein sequence ID" value="EAN88115.1"/>
    <property type="molecule type" value="Genomic_DNA"/>
</dbReference>
<keyword evidence="2" id="KW-1185">Reference proteome</keyword>
<name>Q4D6G0_TRYCC</name>
<evidence type="ECO:0000313" key="2">
    <source>
        <dbReference type="Proteomes" id="UP000002296"/>
    </source>
</evidence>
<dbReference type="RefSeq" id="XP_809966.1">
    <property type="nucleotide sequence ID" value="XM_804873.1"/>
</dbReference>
<gene>
    <name evidence="1" type="ORF">Tc00.1047053507803.49</name>
</gene>
<dbReference type="GeneID" id="3540659"/>
<feature type="non-terminal residue" evidence="1">
    <location>
        <position position="141"/>
    </location>
</feature>